<dbReference type="PIRSF" id="PIRSF038991">
    <property type="entry name" value="Protein_AbrB"/>
    <property type="match status" value="1"/>
</dbReference>
<name>A0A1Y5S8W9_9RHOB</name>
<gene>
    <name evidence="2" type="ORF">PAM7971_01544</name>
</gene>
<dbReference type="GO" id="GO:0004497">
    <property type="term" value="F:monooxygenase activity"/>
    <property type="evidence" value="ECO:0007669"/>
    <property type="project" value="UniProtKB-KW"/>
</dbReference>
<dbReference type="AlphaFoldDB" id="A0A1Y5S8W9"/>
<keyword evidence="2" id="KW-0560">Oxidoreductase</keyword>
<keyword evidence="1" id="KW-1133">Transmembrane helix</keyword>
<organism evidence="2 3">
    <name type="scientific">Pacificibacter marinus</name>
    <dbReference type="NCBI Taxonomy" id="658057"/>
    <lineage>
        <taxon>Bacteria</taxon>
        <taxon>Pseudomonadati</taxon>
        <taxon>Pseudomonadota</taxon>
        <taxon>Alphaproteobacteria</taxon>
        <taxon>Rhodobacterales</taxon>
        <taxon>Roseobacteraceae</taxon>
        <taxon>Pacificibacter</taxon>
    </lineage>
</organism>
<keyword evidence="1" id="KW-0812">Transmembrane</keyword>
<evidence type="ECO:0000313" key="3">
    <source>
        <dbReference type="Proteomes" id="UP000193307"/>
    </source>
</evidence>
<dbReference type="GO" id="GO:0016020">
    <property type="term" value="C:membrane"/>
    <property type="evidence" value="ECO:0007669"/>
    <property type="project" value="InterPro"/>
</dbReference>
<dbReference type="EMBL" id="FWFW01000003">
    <property type="protein sequence ID" value="SLN35136.1"/>
    <property type="molecule type" value="Genomic_DNA"/>
</dbReference>
<reference evidence="2 3" key="1">
    <citation type="submission" date="2017-03" db="EMBL/GenBank/DDBJ databases">
        <authorList>
            <person name="Afonso C.L."/>
            <person name="Miller P.J."/>
            <person name="Scott M.A."/>
            <person name="Spackman E."/>
            <person name="Goraichik I."/>
            <person name="Dimitrov K.M."/>
            <person name="Suarez D.L."/>
            <person name="Swayne D.E."/>
        </authorList>
    </citation>
    <scope>NUCLEOTIDE SEQUENCE [LARGE SCALE GENOMIC DNA]</scope>
    <source>
        <strain evidence="2 3">CECT 7971</strain>
    </source>
</reference>
<dbReference type="InterPro" id="IPR007820">
    <property type="entry name" value="AbrB_fam"/>
</dbReference>
<evidence type="ECO:0000313" key="2">
    <source>
        <dbReference type="EMBL" id="SLN35136.1"/>
    </source>
</evidence>
<dbReference type="GO" id="GO:0010468">
    <property type="term" value="P:regulation of gene expression"/>
    <property type="evidence" value="ECO:0007669"/>
    <property type="project" value="InterPro"/>
</dbReference>
<evidence type="ECO:0000256" key="1">
    <source>
        <dbReference type="SAM" id="Phobius"/>
    </source>
</evidence>
<dbReference type="PANTHER" id="PTHR38457">
    <property type="entry name" value="REGULATOR ABRB-RELATED"/>
    <property type="match status" value="1"/>
</dbReference>
<feature type="transmembrane region" description="Helical" evidence="1">
    <location>
        <begin position="97"/>
        <end position="120"/>
    </location>
</feature>
<dbReference type="PANTHER" id="PTHR38457:SF1">
    <property type="entry name" value="REGULATOR ABRB-RELATED"/>
    <property type="match status" value="1"/>
</dbReference>
<dbReference type="InterPro" id="IPR017516">
    <property type="entry name" value="AbrB_dup"/>
</dbReference>
<dbReference type="OrthoDB" id="7157734at2"/>
<dbReference type="Proteomes" id="UP000193307">
    <property type="component" value="Unassembled WGS sequence"/>
</dbReference>
<feature type="transmembrane region" description="Helical" evidence="1">
    <location>
        <begin position="21"/>
        <end position="40"/>
    </location>
</feature>
<dbReference type="STRING" id="658057.SAMN04488032_10610"/>
<accession>A0A1Y5S8W9</accession>
<keyword evidence="1" id="KW-0472">Membrane</keyword>
<protein>
    <submittedName>
        <fullName evidence="2">Putative ammonia monooxygenase</fullName>
    </submittedName>
</protein>
<sequence length="363" mass="38076">MPQKERGHFVNIPIRIPQKTPQTTLALAIGTAGGASFWALNLPLPWMLGSMLACFCAALVKAPVHAPSALRPYVIPIIGVMLGSGFDTQTFSHLLEWALSLAGLIAYIAIAAAVVVPFYIKVGRLDPVTAFFAAMPGGLNEMTVIGGELGGDEKRIILSHAARIVVSVSLIAVYFRLVLGYDVSNTSLPNGIDATLSLKNGAILLGCAVMGVFMGNALKLPAANLLGPLILSAGAHMTGLTHSAPPPILVTFSQVILGTMMGCRFMGAKPRLIIETLALSAGATTVMLGISLIFAVTLHSLFGQTTEQVLLAYAPGGLTEMSLVAIAMDADVAYIALHHLARIVILVAIAPTILARLAQYLKH</sequence>
<keyword evidence="3" id="KW-1185">Reference proteome</keyword>
<feature type="transmembrane region" description="Helical" evidence="1">
    <location>
        <begin position="248"/>
        <end position="265"/>
    </location>
</feature>
<feature type="transmembrane region" description="Helical" evidence="1">
    <location>
        <begin position="161"/>
        <end position="181"/>
    </location>
</feature>
<proteinExistence type="predicted"/>
<feature type="transmembrane region" description="Helical" evidence="1">
    <location>
        <begin position="340"/>
        <end position="361"/>
    </location>
</feature>
<feature type="transmembrane region" description="Helical" evidence="1">
    <location>
        <begin position="277"/>
        <end position="298"/>
    </location>
</feature>
<keyword evidence="2" id="KW-0503">Monooxygenase</keyword>
<dbReference type="RefSeq" id="WP_085848407.1">
    <property type="nucleotide sequence ID" value="NZ_FNZV01000006.1"/>
</dbReference>
<dbReference type="Pfam" id="PF05145">
    <property type="entry name" value="AbrB"/>
    <property type="match status" value="1"/>
</dbReference>
<feature type="transmembrane region" description="Helical" evidence="1">
    <location>
        <begin position="201"/>
        <end position="218"/>
    </location>
</feature>
<dbReference type="NCBIfam" id="TIGR03082">
    <property type="entry name" value="Gneg_AbrB_dup"/>
    <property type="match status" value="1"/>
</dbReference>
<feature type="transmembrane region" description="Helical" evidence="1">
    <location>
        <begin position="73"/>
        <end position="91"/>
    </location>
</feature>